<evidence type="ECO:0000256" key="5">
    <source>
        <dbReference type="ARBA" id="ARBA00022692"/>
    </source>
</evidence>
<protein>
    <submittedName>
        <fullName evidence="17">Uncharacterized protein</fullName>
    </submittedName>
</protein>
<feature type="domain" description="Ion transport" evidence="14">
    <location>
        <begin position="256"/>
        <end position="514"/>
    </location>
</feature>
<dbReference type="InterPro" id="IPR011333">
    <property type="entry name" value="SKP1/BTB/POZ_sf"/>
</dbReference>
<dbReference type="SUPFAM" id="SSF81324">
    <property type="entry name" value="Voltage-gated potassium channels"/>
    <property type="match status" value="1"/>
</dbReference>
<name>A0A914XDC6_9BILA</name>
<dbReference type="CDD" id="cd18317">
    <property type="entry name" value="BTB_POZ_Kv"/>
    <property type="match status" value="1"/>
</dbReference>
<dbReference type="PRINTS" id="PR00169">
    <property type="entry name" value="KCHANNEL"/>
</dbReference>
<accession>A0A914XDC6</accession>
<evidence type="ECO:0000256" key="2">
    <source>
        <dbReference type="ARBA" id="ARBA00022448"/>
    </source>
</evidence>
<dbReference type="InterPro" id="IPR027359">
    <property type="entry name" value="Volt_channel_dom_sf"/>
</dbReference>
<dbReference type="PRINTS" id="PR01494">
    <property type="entry name" value="KV9CHANNEL"/>
</dbReference>
<keyword evidence="11 13" id="KW-0472">Membrane</keyword>
<feature type="transmembrane region" description="Helical" evidence="13">
    <location>
        <begin position="483"/>
        <end position="504"/>
    </location>
</feature>
<keyword evidence="4" id="KW-0633">Potassium transport</keyword>
<sequence length="534" mass="60272">MPPQETIVRNVLDWLGGEGRGGGSTDGLWIGAVSRVIPPVCISRAIAMPVSAHACRAAQQHKKRLVPLRRTDAMANAERSTARLLEEVWLNVDTDHMEQPEHPVDQFLRLNIGGTPYLILTEALLLNEHSGFLSKFVQLPHSARLTVADAYLEQTREYYFQRSPVVFDAIYQFYAAGVVHRPPEVCPASFLAELEFWNIHTAHVGSCCADVVPREKQEEKEEERVDDHTFDKLAFGNLRRKMWTFLESPGSSTASKIFELSSTLFVFISVMGLSLGTIPDFQVIQYMHPHNETMLLPNGEVTVVEKVEQVRVEHPAFVFTERICIAFFTVEYIMRFFAAPRKMRFVLKPLNLVDLLAIVPFYIELLLTLCGVDDKKLRDLRWAFLVVRILRVLRVIRIIKLGRFSSGLQTFGMTLQRSQKQLQMMTIVLLTGVVFFSTMIYFLENDEPDTPFTSIPAAYWWCIVTMTTVGYGDVVPSSTAGKIVASAAIMCGVLVLALPITIIVDNFIKVAQDEQQAEANKLDQQRQESLVTAS</sequence>
<evidence type="ECO:0000256" key="4">
    <source>
        <dbReference type="ARBA" id="ARBA00022538"/>
    </source>
</evidence>
<dbReference type="SUPFAM" id="SSF54695">
    <property type="entry name" value="POZ domain"/>
    <property type="match status" value="1"/>
</dbReference>
<evidence type="ECO:0000256" key="11">
    <source>
        <dbReference type="ARBA" id="ARBA00023136"/>
    </source>
</evidence>
<dbReference type="Pfam" id="PF02214">
    <property type="entry name" value="BTB_2"/>
    <property type="match status" value="1"/>
</dbReference>
<evidence type="ECO:0000256" key="13">
    <source>
        <dbReference type="SAM" id="Phobius"/>
    </source>
</evidence>
<keyword evidence="8" id="KW-0630">Potassium</keyword>
<dbReference type="InterPro" id="IPR028325">
    <property type="entry name" value="VG_K_chnl"/>
</dbReference>
<evidence type="ECO:0000259" key="15">
    <source>
        <dbReference type="Pfam" id="PF02214"/>
    </source>
</evidence>
<organism evidence="16 17">
    <name type="scientific">Plectus sambesii</name>
    <dbReference type="NCBI Taxonomy" id="2011161"/>
    <lineage>
        <taxon>Eukaryota</taxon>
        <taxon>Metazoa</taxon>
        <taxon>Ecdysozoa</taxon>
        <taxon>Nematoda</taxon>
        <taxon>Chromadorea</taxon>
        <taxon>Plectida</taxon>
        <taxon>Plectina</taxon>
        <taxon>Plectoidea</taxon>
        <taxon>Plectidae</taxon>
        <taxon>Plectus</taxon>
    </lineage>
</organism>
<dbReference type="Pfam" id="PF00520">
    <property type="entry name" value="Ion_trans"/>
    <property type="match status" value="1"/>
</dbReference>
<dbReference type="WBParaSite" id="PSAMB.scaffold76size85299.g1397.t1">
    <property type="protein sequence ID" value="PSAMB.scaffold76size85299.g1397.t1"/>
    <property type="gene ID" value="PSAMB.scaffold76size85299.g1397"/>
</dbReference>
<keyword evidence="10" id="KW-0406">Ion transport</keyword>
<evidence type="ECO:0000256" key="9">
    <source>
        <dbReference type="ARBA" id="ARBA00022989"/>
    </source>
</evidence>
<dbReference type="GO" id="GO:0001508">
    <property type="term" value="P:action potential"/>
    <property type="evidence" value="ECO:0007669"/>
    <property type="project" value="TreeGrafter"/>
</dbReference>
<dbReference type="GO" id="GO:0051260">
    <property type="term" value="P:protein homooligomerization"/>
    <property type="evidence" value="ECO:0007669"/>
    <property type="project" value="InterPro"/>
</dbReference>
<evidence type="ECO:0000313" key="16">
    <source>
        <dbReference type="Proteomes" id="UP000887566"/>
    </source>
</evidence>
<dbReference type="InterPro" id="IPR003968">
    <property type="entry name" value="K_chnl_volt-dep_Kv"/>
</dbReference>
<keyword evidence="2" id="KW-0813">Transport</keyword>
<dbReference type="Gene3D" id="1.20.120.350">
    <property type="entry name" value="Voltage-gated potassium channels. Chain C"/>
    <property type="match status" value="1"/>
</dbReference>
<feature type="domain" description="Potassium channel tetramerisation-type BTB" evidence="15">
    <location>
        <begin position="108"/>
        <end position="207"/>
    </location>
</feature>
<dbReference type="FunFam" id="1.10.287.70:FF:000005">
    <property type="entry name" value="potassium voltage-gated channel subfamily G member 1"/>
    <property type="match status" value="1"/>
</dbReference>
<reference evidence="17" key="1">
    <citation type="submission" date="2022-11" db="UniProtKB">
        <authorList>
            <consortium name="WormBaseParasite"/>
        </authorList>
    </citation>
    <scope>IDENTIFICATION</scope>
</reference>
<evidence type="ECO:0000256" key="3">
    <source>
        <dbReference type="ARBA" id="ARBA00022475"/>
    </source>
</evidence>
<dbReference type="InterPro" id="IPR003971">
    <property type="entry name" value="K_chnl_volt-dep_Kv5/Kv9"/>
</dbReference>
<dbReference type="AlphaFoldDB" id="A0A914XDC6"/>
<dbReference type="GO" id="GO:0005251">
    <property type="term" value="F:delayed rectifier potassium channel activity"/>
    <property type="evidence" value="ECO:0007669"/>
    <property type="project" value="TreeGrafter"/>
</dbReference>
<evidence type="ECO:0000256" key="10">
    <source>
        <dbReference type="ARBA" id="ARBA00023065"/>
    </source>
</evidence>
<dbReference type="PANTHER" id="PTHR11537">
    <property type="entry name" value="VOLTAGE-GATED POTASSIUM CHANNEL"/>
    <property type="match status" value="1"/>
</dbReference>
<keyword evidence="3" id="KW-1003">Cell membrane</keyword>
<keyword evidence="7" id="KW-0851">Voltage-gated channel</keyword>
<keyword evidence="12" id="KW-0407">Ion channel</keyword>
<dbReference type="GO" id="GO:0008076">
    <property type="term" value="C:voltage-gated potassium channel complex"/>
    <property type="evidence" value="ECO:0007669"/>
    <property type="project" value="InterPro"/>
</dbReference>
<evidence type="ECO:0000256" key="6">
    <source>
        <dbReference type="ARBA" id="ARBA00022826"/>
    </source>
</evidence>
<dbReference type="Gene3D" id="3.30.710.10">
    <property type="entry name" value="Potassium Channel Kv1.1, Chain A"/>
    <property type="match status" value="1"/>
</dbReference>
<comment type="subcellular location">
    <subcellularLocation>
        <location evidence="1">Cell membrane</location>
        <topology evidence="1">Multi-pass membrane protein</topology>
    </subcellularLocation>
</comment>
<dbReference type="FunFam" id="1.20.120.350:FF:000070">
    <property type="entry name" value="K+ channel tetramerization domain protein"/>
    <property type="match status" value="1"/>
</dbReference>
<dbReference type="PRINTS" id="PR01491">
    <property type="entry name" value="KVCHANNEL"/>
</dbReference>
<evidence type="ECO:0000256" key="1">
    <source>
        <dbReference type="ARBA" id="ARBA00004651"/>
    </source>
</evidence>
<evidence type="ECO:0000256" key="7">
    <source>
        <dbReference type="ARBA" id="ARBA00022882"/>
    </source>
</evidence>
<keyword evidence="9 13" id="KW-1133">Transmembrane helix</keyword>
<dbReference type="InterPro" id="IPR005821">
    <property type="entry name" value="Ion_trans_dom"/>
</dbReference>
<dbReference type="Gene3D" id="1.10.287.70">
    <property type="match status" value="1"/>
</dbReference>
<proteinExistence type="predicted"/>
<keyword evidence="6" id="KW-0631">Potassium channel</keyword>
<dbReference type="PANTHER" id="PTHR11537:SF133">
    <property type="entry name" value="BTB DOMAIN-CONTAINING PROTEIN"/>
    <property type="match status" value="1"/>
</dbReference>
<dbReference type="InterPro" id="IPR003131">
    <property type="entry name" value="T1-type_BTB"/>
</dbReference>
<evidence type="ECO:0000256" key="12">
    <source>
        <dbReference type="ARBA" id="ARBA00023303"/>
    </source>
</evidence>
<evidence type="ECO:0000256" key="8">
    <source>
        <dbReference type="ARBA" id="ARBA00022958"/>
    </source>
</evidence>
<feature type="transmembrane region" description="Helical" evidence="13">
    <location>
        <begin position="422"/>
        <end position="443"/>
    </location>
</feature>
<feature type="transmembrane region" description="Helical" evidence="13">
    <location>
        <begin position="350"/>
        <end position="369"/>
    </location>
</feature>
<dbReference type="Proteomes" id="UP000887566">
    <property type="component" value="Unplaced"/>
</dbReference>
<evidence type="ECO:0000259" key="14">
    <source>
        <dbReference type="Pfam" id="PF00520"/>
    </source>
</evidence>
<evidence type="ECO:0000313" key="17">
    <source>
        <dbReference type="WBParaSite" id="PSAMB.scaffold76size85299.g1397.t1"/>
    </source>
</evidence>
<keyword evidence="5 13" id="KW-0812">Transmembrane</keyword>
<feature type="transmembrane region" description="Helical" evidence="13">
    <location>
        <begin position="458"/>
        <end position="476"/>
    </location>
</feature>
<keyword evidence="16" id="KW-1185">Reference proteome</keyword>